<comment type="caution">
    <text evidence="1">The sequence shown here is derived from an EMBL/GenBank/DDBJ whole genome shotgun (WGS) entry which is preliminary data.</text>
</comment>
<gene>
    <name evidence="1" type="ORF">B0H17DRAFT_1130783</name>
</gene>
<reference evidence="1" key="1">
    <citation type="submission" date="2023-03" db="EMBL/GenBank/DDBJ databases">
        <title>Massive genome expansion in bonnet fungi (Mycena s.s.) driven by repeated elements and novel gene families across ecological guilds.</title>
        <authorList>
            <consortium name="Lawrence Berkeley National Laboratory"/>
            <person name="Harder C.B."/>
            <person name="Miyauchi S."/>
            <person name="Viragh M."/>
            <person name="Kuo A."/>
            <person name="Thoen E."/>
            <person name="Andreopoulos B."/>
            <person name="Lu D."/>
            <person name="Skrede I."/>
            <person name="Drula E."/>
            <person name="Henrissat B."/>
            <person name="Morin E."/>
            <person name="Kohler A."/>
            <person name="Barry K."/>
            <person name="LaButti K."/>
            <person name="Morin E."/>
            <person name="Salamov A."/>
            <person name="Lipzen A."/>
            <person name="Mereny Z."/>
            <person name="Hegedus B."/>
            <person name="Baldrian P."/>
            <person name="Stursova M."/>
            <person name="Weitz H."/>
            <person name="Taylor A."/>
            <person name="Grigoriev I.V."/>
            <person name="Nagy L.G."/>
            <person name="Martin F."/>
            <person name="Kauserud H."/>
        </authorList>
    </citation>
    <scope>NUCLEOTIDE SEQUENCE</scope>
    <source>
        <strain evidence="1">CBHHK067</strain>
    </source>
</reference>
<accession>A0AAD7DRS7</accession>
<sequence>MSGVSVPYNWGIPGIDIWPPPTSDGYAFTAATRAWNRPKLSPIGLYYLRRHLGVLTQEPGIFCQYQQRFITSNITWFAAGVSTDRNHILAPNCFFPEFDMLRSTLPCGSAGSDARKVLSEQLQTALFNLATSWDCTFGGTTMILHVDGTTIPNTPALLQYLRCVMYLPPLFVADNPASHRLLAQIAQLFIEAVGIPTVQKCPSATLVPDPQLTTSAYYRFHGRPVGVLDSLLNLPPVSPALGMHCNCVVKIPDDGVVNILNSEDEDYDDTSMDPLTALECVGYVETRVHELEDQQWAYHSWEVAMSIPDNSHLLSGTETPLCSCTPVRRIGNLHHFRRPWQAKRSHCPLDADKSPRQVARGAGFTGGPRRYGVKEVGFTGVAGPASRGISIGHSREAGVYCKCNELQLRRHSLRGLAYIETTQGNGPSSSPKVQHTRIWGKNMRGDRNTETRGGKYACIQGVLLW</sequence>
<dbReference type="AlphaFoldDB" id="A0AAD7DRS7"/>
<name>A0AAD7DRS7_MYCRO</name>
<proteinExistence type="predicted"/>
<dbReference type="Proteomes" id="UP001221757">
    <property type="component" value="Unassembled WGS sequence"/>
</dbReference>
<keyword evidence="2" id="KW-1185">Reference proteome</keyword>
<protein>
    <submittedName>
        <fullName evidence="1">Uncharacterized protein</fullName>
    </submittedName>
</protein>
<evidence type="ECO:0000313" key="2">
    <source>
        <dbReference type="Proteomes" id="UP001221757"/>
    </source>
</evidence>
<organism evidence="1 2">
    <name type="scientific">Mycena rosella</name>
    <name type="common">Pink bonnet</name>
    <name type="synonym">Agaricus rosellus</name>
    <dbReference type="NCBI Taxonomy" id="1033263"/>
    <lineage>
        <taxon>Eukaryota</taxon>
        <taxon>Fungi</taxon>
        <taxon>Dikarya</taxon>
        <taxon>Basidiomycota</taxon>
        <taxon>Agaricomycotina</taxon>
        <taxon>Agaricomycetes</taxon>
        <taxon>Agaricomycetidae</taxon>
        <taxon>Agaricales</taxon>
        <taxon>Marasmiineae</taxon>
        <taxon>Mycenaceae</taxon>
        <taxon>Mycena</taxon>
    </lineage>
</organism>
<dbReference type="EMBL" id="JARKIE010000033">
    <property type="protein sequence ID" value="KAJ7696763.1"/>
    <property type="molecule type" value="Genomic_DNA"/>
</dbReference>
<evidence type="ECO:0000313" key="1">
    <source>
        <dbReference type="EMBL" id="KAJ7696763.1"/>
    </source>
</evidence>